<name>A0AA35SJV1_GEOBA</name>
<dbReference type="InterPro" id="IPR001466">
    <property type="entry name" value="Beta-lactam-related"/>
</dbReference>
<evidence type="ECO:0000313" key="3">
    <source>
        <dbReference type="EMBL" id="CAI8031440.1"/>
    </source>
</evidence>
<dbReference type="GO" id="GO:0006508">
    <property type="term" value="P:proteolysis"/>
    <property type="evidence" value="ECO:0007669"/>
    <property type="project" value="TreeGrafter"/>
</dbReference>
<evidence type="ECO:0000313" key="4">
    <source>
        <dbReference type="Proteomes" id="UP001174909"/>
    </source>
</evidence>
<dbReference type="GO" id="GO:0008233">
    <property type="term" value="F:peptidase activity"/>
    <property type="evidence" value="ECO:0007669"/>
    <property type="project" value="TreeGrafter"/>
</dbReference>
<keyword evidence="1" id="KW-0732">Signal</keyword>
<dbReference type="GO" id="GO:0019216">
    <property type="term" value="P:regulation of lipid metabolic process"/>
    <property type="evidence" value="ECO:0007669"/>
    <property type="project" value="TreeGrafter"/>
</dbReference>
<comment type="caution">
    <text evidence="3">The sequence shown here is derived from an EMBL/GenBank/DDBJ whole genome shotgun (WGS) entry which is preliminary data.</text>
</comment>
<proteinExistence type="predicted"/>
<feature type="domain" description="Beta-lactamase-related" evidence="2">
    <location>
        <begin position="75"/>
        <end position="483"/>
    </location>
</feature>
<protein>
    <submittedName>
        <fullName evidence="3">Serine beta-lactamase-like protein LACTB, mitochondrial</fullName>
    </submittedName>
</protein>
<dbReference type="SUPFAM" id="SSF56601">
    <property type="entry name" value="beta-lactamase/transpeptidase-like"/>
    <property type="match status" value="1"/>
</dbReference>
<dbReference type="Gene3D" id="3.40.710.10">
    <property type="entry name" value="DD-peptidase/beta-lactamase superfamily"/>
    <property type="match status" value="1"/>
</dbReference>
<dbReference type="PANTHER" id="PTHR46520:SF1">
    <property type="entry name" value="SERINE BETA-LACTAMASE-LIKE PROTEIN LACTB, MITOCHONDRIAL"/>
    <property type="match status" value="1"/>
</dbReference>
<dbReference type="EMBL" id="CASHTH010002535">
    <property type="protein sequence ID" value="CAI8031440.1"/>
    <property type="molecule type" value="Genomic_DNA"/>
</dbReference>
<dbReference type="GO" id="GO:0005739">
    <property type="term" value="C:mitochondrion"/>
    <property type="evidence" value="ECO:0007669"/>
    <property type="project" value="TreeGrafter"/>
</dbReference>
<dbReference type="InterPro" id="IPR012338">
    <property type="entry name" value="Beta-lactam/transpept-like"/>
</dbReference>
<dbReference type="InterPro" id="IPR052794">
    <property type="entry name" value="Mito_Ser_Protease_LACTB"/>
</dbReference>
<sequence length="501" mass="54961">MRENCGGMMWRIVAVGGVSASIAALWKCQKQDATYCSSMQTGVEAIENSPYRASDATNLSTMPSPYLEAIAQSRKLICRSMIEQGIPGAVVCVTVDGNKVWSEGIGYADIENDVTCSSQTVMRIASISKCLTAVAVMQLWEDGLLDLDAPVQSYVPLFPYKTFDGKEVKITCRKLLCHTAGVRHYKKASDIESNKEEFHNDEYFIKEHYASVSESLKLFSNDDLLYAPGTKFYYTTHGWTLLSAVIEGVSGMPFLDYLQKFILSPLHMDGTGPEKNNPLLYNRARYYNRNSSGMLENTPYVDLSYKWAGGGLYSRASDLCKLGGALLLSYQSRADTIVPSIRTHLAKKETHVSVGAVIQGEKPFFLKPETVKFMWSQIVHDADFSTDPQLGYGLGWVVQREGALVKGGTVRPFCVGHTGAAVGASSVLVILPSQHLQHNNSQLAMDEHFVCSEGAVSVSDGLCNRQSSSPHGVVVAVLFNLQGVRGTYSLGSQIAMLFDKR</sequence>
<dbReference type="PANTHER" id="PTHR46520">
    <property type="entry name" value="SERINE BETA-LACTAMASE-LIKE PROTEIN LACTB, MITOCHONDRIAL"/>
    <property type="match status" value="1"/>
</dbReference>
<dbReference type="Pfam" id="PF00144">
    <property type="entry name" value="Beta-lactamase"/>
    <property type="match status" value="1"/>
</dbReference>
<organism evidence="3 4">
    <name type="scientific">Geodia barretti</name>
    <name type="common">Barrett's horny sponge</name>
    <dbReference type="NCBI Taxonomy" id="519541"/>
    <lineage>
        <taxon>Eukaryota</taxon>
        <taxon>Metazoa</taxon>
        <taxon>Porifera</taxon>
        <taxon>Demospongiae</taxon>
        <taxon>Heteroscleromorpha</taxon>
        <taxon>Tetractinellida</taxon>
        <taxon>Astrophorina</taxon>
        <taxon>Geodiidae</taxon>
        <taxon>Geodia</taxon>
    </lineage>
</organism>
<dbReference type="Proteomes" id="UP001174909">
    <property type="component" value="Unassembled WGS sequence"/>
</dbReference>
<keyword evidence="4" id="KW-1185">Reference proteome</keyword>
<evidence type="ECO:0000259" key="2">
    <source>
        <dbReference type="Pfam" id="PF00144"/>
    </source>
</evidence>
<reference evidence="3" key="1">
    <citation type="submission" date="2023-03" db="EMBL/GenBank/DDBJ databases">
        <authorList>
            <person name="Steffen K."/>
            <person name="Cardenas P."/>
        </authorList>
    </citation>
    <scope>NUCLEOTIDE SEQUENCE</scope>
</reference>
<evidence type="ECO:0000256" key="1">
    <source>
        <dbReference type="SAM" id="SignalP"/>
    </source>
</evidence>
<feature type="signal peptide" evidence="1">
    <location>
        <begin position="1"/>
        <end position="20"/>
    </location>
</feature>
<gene>
    <name evidence="3" type="ORF">GBAR_LOCUS17840</name>
</gene>
<dbReference type="AlphaFoldDB" id="A0AA35SJV1"/>
<feature type="chain" id="PRO_5041452867" evidence="1">
    <location>
        <begin position="21"/>
        <end position="501"/>
    </location>
</feature>
<accession>A0AA35SJV1</accession>